<sequence>MSLYTVSYLGQDQWLAYEDTQAARIYAYVPNLGRFVLHRQLGQDFYWDNELDWTPVDAAAGHGLVEAGQLGRLDGRRHRDLLDELTAESDCHTIDEVFGAQPVPERTPTPQEFAAAKANVLVRTEPGTWITYKVYASGDGHIARVAARDLGKGKVVAFKKCGLDHIRSRVTPTADGRLAVEIARTA</sequence>
<dbReference type="KEGG" id="rhox:RBB84_19520"/>
<dbReference type="RefSeq" id="WP_350246552.1">
    <property type="nucleotide sequence ID" value="NZ_CP132970.1"/>
</dbReference>
<accession>A0AAU7UUN3</accession>
<organism evidence="1">
    <name type="scientific">Rhodococcus sp. D-6</name>
    <dbReference type="NCBI Taxonomy" id="1387842"/>
    <lineage>
        <taxon>Bacteria</taxon>
        <taxon>Bacillati</taxon>
        <taxon>Actinomycetota</taxon>
        <taxon>Actinomycetes</taxon>
        <taxon>Mycobacteriales</taxon>
        <taxon>Nocardiaceae</taxon>
        <taxon>Rhodococcus</taxon>
    </lineage>
</organism>
<proteinExistence type="predicted"/>
<gene>
    <name evidence="1" type="ORF">RBB84_19520</name>
</gene>
<dbReference type="AlphaFoldDB" id="A0AAU7UUN3"/>
<protein>
    <submittedName>
        <fullName evidence="1">Uncharacterized protein</fullName>
    </submittedName>
</protein>
<evidence type="ECO:0000313" key="1">
    <source>
        <dbReference type="EMBL" id="XBW03452.1"/>
    </source>
</evidence>
<reference evidence="1" key="1">
    <citation type="submission" date="2023-08" db="EMBL/GenBank/DDBJ databases">
        <title>The novel hydrolase IpcH responsible for the initial isoprocarb degradation step in Rhodococcus sp. D-6.</title>
        <authorList>
            <person name="Zhu Q."/>
        </authorList>
    </citation>
    <scope>NUCLEOTIDE SEQUENCE</scope>
    <source>
        <strain evidence="1">D-6</strain>
    </source>
</reference>
<name>A0AAU7UUN3_9NOCA</name>
<dbReference type="EMBL" id="CP132970">
    <property type="protein sequence ID" value="XBW03452.1"/>
    <property type="molecule type" value="Genomic_DNA"/>
</dbReference>